<keyword evidence="6" id="KW-0812">Transmembrane</keyword>
<evidence type="ECO:0000256" key="4">
    <source>
        <dbReference type="ARBA" id="ARBA00022857"/>
    </source>
</evidence>
<keyword evidence="9" id="KW-1185">Reference proteome</keyword>
<dbReference type="PANTHER" id="PTHR46091">
    <property type="entry name" value="BLR7054 PROTEIN"/>
    <property type="match status" value="1"/>
</dbReference>
<dbReference type="InterPro" id="IPR052206">
    <property type="entry name" value="Retinol_saturase"/>
</dbReference>
<dbReference type="InterPro" id="IPR002937">
    <property type="entry name" value="Amino_oxidase"/>
</dbReference>
<dbReference type="RefSeq" id="WP_379071897.1">
    <property type="nucleotide sequence ID" value="NZ_JBHTIT010000001.1"/>
</dbReference>
<dbReference type="PANTHER" id="PTHR46091:SF3">
    <property type="entry name" value="AMINE OXIDASE DOMAIN-CONTAINING PROTEIN"/>
    <property type="match status" value="1"/>
</dbReference>
<keyword evidence="2" id="KW-0732">Signal</keyword>
<comment type="caution">
    <text evidence="8">The sequence shown here is derived from an EMBL/GenBank/DDBJ whole genome shotgun (WGS) entry which is preliminary data.</text>
</comment>
<name>A0ABW3HJ91_9GAMM</name>
<evidence type="ECO:0000313" key="9">
    <source>
        <dbReference type="Proteomes" id="UP001597044"/>
    </source>
</evidence>
<evidence type="ECO:0000256" key="1">
    <source>
        <dbReference type="ARBA" id="ARBA00022630"/>
    </source>
</evidence>
<keyword evidence="3" id="KW-0274">FAD</keyword>
<evidence type="ECO:0000256" key="3">
    <source>
        <dbReference type="ARBA" id="ARBA00022827"/>
    </source>
</evidence>
<keyword evidence="1" id="KW-0285">Flavoprotein</keyword>
<accession>A0ABW3HJ91</accession>
<keyword evidence="4" id="KW-0521">NADP</keyword>
<evidence type="ECO:0000256" key="2">
    <source>
        <dbReference type="ARBA" id="ARBA00022729"/>
    </source>
</evidence>
<reference evidence="9" key="1">
    <citation type="journal article" date="2019" name="Int. J. Syst. Evol. Microbiol.">
        <title>The Global Catalogue of Microorganisms (GCM) 10K type strain sequencing project: providing services to taxonomists for standard genome sequencing and annotation.</title>
        <authorList>
            <consortium name="The Broad Institute Genomics Platform"/>
            <consortium name="The Broad Institute Genome Sequencing Center for Infectious Disease"/>
            <person name="Wu L."/>
            <person name="Ma J."/>
        </authorList>
    </citation>
    <scope>NUCLEOTIDE SEQUENCE [LARGE SCALE GENOMIC DNA]</scope>
    <source>
        <strain evidence="9">CCUG 63419</strain>
    </source>
</reference>
<feature type="transmembrane region" description="Helical" evidence="6">
    <location>
        <begin position="20"/>
        <end position="39"/>
    </location>
</feature>
<dbReference type="EMBL" id="JBHTIT010000001">
    <property type="protein sequence ID" value="MFD0950830.1"/>
    <property type="molecule type" value="Genomic_DNA"/>
</dbReference>
<dbReference type="InterPro" id="IPR036188">
    <property type="entry name" value="FAD/NAD-bd_sf"/>
</dbReference>
<keyword evidence="5" id="KW-0520">NAD</keyword>
<feature type="domain" description="Amine oxidase" evidence="7">
    <location>
        <begin position="26"/>
        <end position="519"/>
    </location>
</feature>
<dbReference type="SUPFAM" id="SSF51905">
    <property type="entry name" value="FAD/NAD(P)-binding domain"/>
    <property type="match status" value="1"/>
</dbReference>
<gene>
    <name evidence="8" type="ORF">ACFQ0F_10585</name>
</gene>
<evidence type="ECO:0000256" key="6">
    <source>
        <dbReference type="SAM" id="Phobius"/>
    </source>
</evidence>
<dbReference type="Pfam" id="PF01593">
    <property type="entry name" value="Amino_oxidase"/>
    <property type="match status" value="1"/>
</dbReference>
<proteinExistence type="predicted"/>
<evidence type="ECO:0000259" key="7">
    <source>
        <dbReference type="Pfam" id="PF01593"/>
    </source>
</evidence>
<evidence type="ECO:0000256" key="5">
    <source>
        <dbReference type="ARBA" id="ARBA00023027"/>
    </source>
</evidence>
<protein>
    <submittedName>
        <fullName evidence="8">Phytoene desaturase family protein</fullName>
    </submittedName>
</protein>
<dbReference type="Gene3D" id="3.50.50.60">
    <property type="entry name" value="FAD/NAD(P)-binding domain"/>
    <property type="match status" value="2"/>
</dbReference>
<dbReference type="Proteomes" id="UP001597044">
    <property type="component" value="Unassembled WGS sequence"/>
</dbReference>
<keyword evidence="6" id="KW-1133">Transmembrane helix</keyword>
<organism evidence="8 9">
    <name type="scientific">Paraperlucidibaca wandonensis</name>
    <dbReference type="NCBI Taxonomy" id="1268273"/>
    <lineage>
        <taxon>Bacteria</taxon>
        <taxon>Pseudomonadati</taxon>
        <taxon>Pseudomonadota</taxon>
        <taxon>Gammaproteobacteria</taxon>
        <taxon>Moraxellales</taxon>
        <taxon>Moraxellaceae</taxon>
        <taxon>Paraperlucidibaca</taxon>
    </lineage>
</organism>
<evidence type="ECO:0000313" key="8">
    <source>
        <dbReference type="EMBL" id="MFD0950830.1"/>
    </source>
</evidence>
<keyword evidence="6" id="KW-0472">Membrane</keyword>
<sequence>MRRTGRRYRSGRAAENYDIIVIGSGIGGLSLAALMTKLGKRVCVLEQHYTAGGFTHSYEREGFEWDVGVHYIGEVHKPHSTLRRLFDVISDGALKWSAMDNTYDRIIIGDRRVDFVEGRAALIDSLVEHFPAEEAAIRRYIELVDETARSAQKFFAGQAMPRLLGRAYHTARPLLVPKNCYRSVREVLEELTQNQELIGVLTGQWGDYGMVPRDASFLMHATVVKHYFGGGSYPIGGSWQIPDTITPVIRAGGGEVFTYAKVEEIVIEKGRAVGVRMENGDVLRAPQIVSSAGARLTFEKLLPATVRESLGYPAKLKQVKTSSAHLCIYAGFKGTAAELGLPKTNLWIYPTPHHEANTAAFQADVNAPFPMLYISFPSAKDPDWNTNYPGKSTVEVLTMAPWQWFEKWQDTTWGQRGEDYDTFKAQLQERLLEALYKELPQLRDALVYAELSTPLSTAWFGNYPEGEIYGLDHDVERFRQSWLHPITPVPGLALTGQDVVTAGVGGALMGGMLTACAIMGRKANKVMDLVKNWQPQ</sequence>